<feature type="domain" description="HAMP" evidence="16">
    <location>
        <begin position="101"/>
        <end position="153"/>
    </location>
</feature>
<feature type="transmembrane region" description="Helical" evidence="14">
    <location>
        <begin position="81"/>
        <end position="100"/>
    </location>
</feature>
<dbReference type="SMART" id="SM00388">
    <property type="entry name" value="HisKA"/>
    <property type="match status" value="1"/>
</dbReference>
<dbReference type="SUPFAM" id="SSF55874">
    <property type="entry name" value="ATPase domain of HSP90 chaperone/DNA topoisomerase II/histidine kinase"/>
    <property type="match status" value="1"/>
</dbReference>
<accession>A0A498RAN3</accession>
<dbReference type="SMART" id="SM00387">
    <property type="entry name" value="HATPase_c"/>
    <property type="match status" value="1"/>
</dbReference>
<dbReference type="Pfam" id="PF00672">
    <property type="entry name" value="HAMP"/>
    <property type="match status" value="1"/>
</dbReference>
<evidence type="ECO:0000256" key="13">
    <source>
        <dbReference type="ARBA" id="ARBA00023136"/>
    </source>
</evidence>
<evidence type="ECO:0000256" key="10">
    <source>
        <dbReference type="ARBA" id="ARBA00022840"/>
    </source>
</evidence>
<comment type="subcellular location">
    <subcellularLocation>
        <location evidence="2">Cell membrane</location>
        <topology evidence="2">Multi-pass membrane protein</topology>
    </subcellularLocation>
</comment>
<dbReference type="Gene3D" id="1.10.287.130">
    <property type="match status" value="1"/>
</dbReference>
<dbReference type="SUPFAM" id="SSF158472">
    <property type="entry name" value="HAMP domain-like"/>
    <property type="match status" value="1"/>
</dbReference>
<feature type="domain" description="Histidine kinase" evidence="15">
    <location>
        <begin position="161"/>
        <end position="382"/>
    </location>
</feature>
<keyword evidence="11 14" id="KW-1133">Transmembrane helix</keyword>
<dbReference type="Pfam" id="PF00512">
    <property type="entry name" value="HisKA"/>
    <property type="match status" value="1"/>
</dbReference>
<dbReference type="InterPro" id="IPR036890">
    <property type="entry name" value="HATPase_C_sf"/>
</dbReference>
<sequence length="388" mass="42947">MNSIIYRITGLTFLTVVLTSFLLIYLANLQMTEQFNEYLVVQQMEMYHSGMLGHINAGNTTKTLVIGPMEETFLSSFHQSLIWVGLAILLLGLGASYALARSITVPLRNLSRAAEQIEKGNFNQKVPVETRDEVGHLASIFNRMAEGLMTNTNLRRQLLANIAHELRTPLAVIQGNLEGMVDGVIEPSKEQLTSLYEEAIRLNRLIRDLRDLSLAEVRQLVLEKYPADINQIISRVVTMLKPLTEEKAIQIDCLLAAELPEVSVDRDRISQVPGILQYFSQCHPVFAGPGACTGNDSADANSKSALALRIHPGQRHWDCTGGRSHIFDHFYRGDKSRDPKSGGSGLGLAIVKQLVEIHGGRVAVTSEPGKGSVFQVMLPVDRENRHSV</sequence>
<organism evidence="17 18">
    <name type="scientific">Lucifera butyrica</name>
    <dbReference type="NCBI Taxonomy" id="1351585"/>
    <lineage>
        <taxon>Bacteria</taxon>
        <taxon>Bacillati</taxon>
        <taxon>Bacillota</taxon>
        <taxon>Negativicutes</taxon>
        <taxon>Veillonellales</taxon>
        <taxon>Veillonellaceae</taxon>
        <taxon>Lucifera</taxon>
    </lineage>
</organism>
<dbReference type="InterPro" id="IPR003594">
    <property type="entry name" value="HATPase_dom"/>
</dbReference>
<dbReference type="Proteomes" id="UP000277811">
    <property type="component" value="Unassembled WGS sequence"/>
</dbReference>
<evidence type="ECO:0000256" key="14">
    <source>
        <dbReference type="SAM" id="Phobius"/>
    </source>
</evidence>
<evidence type="ECO:0000313" key="18">
    <source>
        <dbReference type="Proteomes" id="UP000277811"/>
    </source>
</evidence>
<evidence type="ECO:0000256" key="5">
    <source>
        <dbReference type="ARBA" id="ARBA00022553"/>
    </source>
</evidence>
<keyword evidence="13 14" id="KW-0472">Membrane</keyword>
<keyword evidence="18" id="KW-1185">Reference proteome</keyword>
<keyword evidence="7 14" id="KW-0812">Transmembrane</keyword>
<comment type="catalytic activity">
    <reaction evidence="1">
        <text>ATP + protein L-histidine = ADP + protein N-phospho-L-histidine.</text>
        <dbReference type="EC" id="2.7.13.3"/>
    </reaction>
</comment>
<dbReference type="GO" id="GO:0005524">
    <property type="term" value="F:ATP binding"/>
    <property type="evidence" value="ECO:0007669"/>
    <property type="project" value="UniProtKB-KW"/>
</dbReference>
<dbReference type="EMBL" id="UPPP01000086">
    <property type="protein sequence ID" value="VBB08259.1"/>
    <property type="molecule type" value="Genomic_DNA"/>
</dbReference>
<dbReference type="SMART" id="SM00304">
    <property type="entry name" value="HAMP"/>
    <property type="match status" value="1"/>
</dbReference>
<keyword evidence="5" id="KW-0597">Phosphoprotein</keyword>
<dbReference type="CDD" id="cd06225">
    <property type="entry name" value="HAMP"/>
    <property type="match status" value="1"/>
</dbReference>
<proteinExistence type="predicted"/>
<dbReference type="InterPro" id="IPR005467">
    <property type="entry name" value="His_kinase_dom"/>
</dbReference>
<evidence type="ECO:0000256" key="6">
    <source>
        <dbReference type="ARBA" id="ARBA00022679"/>
    </source>
</evidence>
<keyword evidence="8" id="KW-0547">Nucleotide-binding</keyword>
<evidence type="ECO:0000259" key="15">
    <source>
        <dbReference type="PROSITE" id="PS50109"/>
    </source>
</evidence>
<evidence type="ECO:0000256" key="1">
    <source>
        <dbReference type="ARBA" id="ARBA00000085"/>
    </source>
</evidence>
<dbReference type="Pfam" id="PF02518">
    <property type="entry name" value="HATPase_c"/>
    <property type="match status" value="1"/>
</dbReference>
<protein>
    <recommendedName>
        <fullName evidence="3">histidine kinase</fullName>
        <ecNumber evidence="3">2.7.13.3</ecNumber>
    </recommendedName>
</protein>
<keyword evidence="6" id="KW-0808">Transferase</keyword>
<dbReference type="PANTHER" id="PTHR45528:SF1">
    <property type="entry name" value="SENSOR HISTIDINE KINASE CPXA"/>
    <property type="match status" value="1"/>
</dbReference>
<evidence type="ECO:0000259" key="16">
    <source>
        <dbReference type="PROSITE" id="PS50885"/>
    </source>
</evidence>
<keyword evidence="12" id="KW-0902">Two-component regulatory system</keyword>
<dbReference type="InterPro" id="IPR003660">
    <property type="entry name" value="HAMP_dom"/>
</dbReference>
<dbReference type="InterPro" id="IPR004358">
    <property type="entry name" value="Sig_transdc_His_kin-like_C"/>
</dbReference>
<evidence type="ECO:0000256" key="12">
    <source>
        <dbReference type="ARBA" id="ARBA00023012"/>
    </source>
</evidence>
<dbReference type="Gene3D" id="3.30.565.10">
    <property type="entry name" value="Histidine kinase-like ATPase, C-terminal domain"/>
    <property type="match status" value="2"/>
</dbReference>
<keyword evidence="9" id="KW-0418">Kinase</keyword>
<dbReference type="PRINTS" id="PR00344">
    <property type="entry name" value="BCTRLSENSOR"/>
</dbReference>
<dbReference type="AlphaFoldDB" id="A0A498RAN3"/>
<dbReference type="PANTHER" id="PTHR45528">
    <property type="entry name" value="SENSOR HISTIDINE KINASE CPXA"/>
    <property type="match status" value="1"/>
</dbReference>
<keyword evidence="10" id="KW-0067">ATP-binding</keyword>
<name>A0A498RAN3_9FIRM</name>
<dbReference type="EC" id="2.7.13.3" evidence="3"/>
<dbReference type="InterPro" id="IPR050398">
    <property type="entry name" value="HssS/ArlS-like"/>
</dbReference>
<evidence type="ECO:0000313" key="17">
    <source>
        <dbReference type="EMBL" id="VBB08259.1"/>
    </source>
</evidence>
<dbReference type="GO" id="GO:0000155">
    <property type="term" value="F:phosphorelay sensor kinase activity"/>
    <property type="evidence" value="ECO:0007669"/>
    <property type="project" value="InterPro"/>
</dbReference>
<evidence type="ECO:0000256" key="8">
    <source>
        <dbReference type="ARBA" id="ARBA00022741"/>
    </source>
</evidence>
<reference evidence="17 18" key="1">
    <citation type="submission" date="2018-06" db="EMBL/GenBank/DDBJ databases">
        <authorList>
            <person name="Strepis N."/>
        </authorList>
    </citation>
    <scope>NUCLEOTIDE SEQUENCE [LARGE SCALE GENOMIC DNA]</scope>
    <source>
        <strain evidence="17">LUCI</strain>
    </source>
</reference>
<dbReference type="InterPro" id="IPR036097">
    <property type="entry name" value="HisK_dim/P_sf"/>
</dbReference>
<evidence type="ECO:0000256" key="9">
    <source>
        <dbReference type="ARBA" id="ARBA00022777"/>
    </source>
</evidence>
<evidence type="ECO:0000256" key="2">
    <source>
        <dbReference type="ARBA" id="ARBA00004651"/>
    </source>
</evidence>
<keyword evidence="4" id="KW-1003">Cell membrane</keyword>
<dbReference type="PROSITE" id="PS50109">
    <property type="entry name" value="HIS_KIN"/>
    <property type="match status" value="1"/>
</dbReference>
<gene>
    <name evidence="17" type="ORF">LUCI_3530</name>
</gene>
<evidence type="ECO:0000256" key="7">
    <source>
        <dbReference type="ARBA" id="ARBA00022692"/>
    </source>
</evidence>
<dbReference type="GO" id="GO:0005886">
    <property type="term" value="C:plasma membrane"/>
    <property type="evidence" value="ECO:0007669"/>
    <property type="project" value="UniProtKB-SubCell"/>
</dbReference>
<dbReference type="InterPro" id="IPR003661">
    <property type="entry name" value="HisK_dim/P_dom"/>
</dbReference>
<feature type="transmembrane region" description="Helical" evidence="14">
    <location>
        <begin position="5"/>
        <end position="27"/>
    </location>
</feature>
<evidence type="ECO:0000256" key="3">
    <source>
        <dbReference type="ARBA" id="ARBA00012438"/>
    </source>
</evidence>
<dbReference type="SUPFAM" id="SSF47384">
    <property type="entry name" value="Homodimeric domain of signal transducing histidine kinase"/>
    <property type="match status" value="1"/>
</dbReference>
<dbReference type="PROSITE" id="PS50885">
    <property type="entry name" value="HAMP"/>
    <property type="match status" value="1"/>
</dbReference>
<dbReference type="CDD" id="cd00082">
    <property type="entry name" value="HisKA"/>
    <property type="match status" value="1"/>
</dbReference>
<dbReference type="Gene3D" id="6.10.340.10">
    <property type="match status" value="1"/>
</dbReference>
<evidence type="ECO:0000256" key="4">
    <source>
        <dbReference type="ARBA" id="ARBA00022475"/>
    </source>
</evidence>
<evidence type="ECO:0000256" key="11">
    <source>
        <dbReference type="ARBA" id="ARBA00022989"/>
    </source>
</evidence>